<gene>
    <name evidence="1" type="ORF">CARN4_0422</name>
</gene>
<protein>
    <submittedName>
        <fullName evidence="1">Uncharacterized protein</fullName>
    </submittedName>
</protein>
<organism evidence="1">
    <name type="scientific">mine drainage metagenome</name>
    <dbReference type="NCBI Taxonomy" id="410659"/>
    <lineage>
        <taxon>unclassified sequences</taxon>
        <taxon>metagenomes</taxon>
        <taxon>ecological metagenomes</taxon>
    </lineage>
</organism>
<comment type="caution">
    <text evidence="1">The sequence shown here is derived from an EMBL/GenBank/DDBJ whole genome shotgun (WGS) entry which is preliminary data.</text>
</comment>
<dbReference type="AlphaFoldDB" id="E6Q1K9"/>
<accession>E6Q1K9</accession>
<evidence type="ECO:0000313" key="1">
    <source>
        <dbReference type="EMBL" id="CBI01069.1"/>
    </source>
</evidence>
<name>E6Q1K9_9ZZZZ</name>
<sequence>MEVSDLLLDRAIAIGARSVAVVGTGKNVGKTVVMRAIYRAALARGMKLGLTSIGRDGEANDFVDARAKPRLRLAAGTLVAGALGALPRSPALEWCESTEIQSASGPISIVRVRTESEIELVGAPTASGLRACVAALFAHGAEFVAIDGAIDRIAALREEDAVVVSCGAAASTSVEAIAAEAGALVALLALPRHDETSAALQLEGALTPMRAAEFIARGERRAIVVRDATRVTLRGRALLGALDRLQIRVERPLRPVAVTVNSVGRADSVEPKALLQAVRAAVALPTFDLFAASAA</sequence>
<dbReference type="EMBL" id="CABO01000013">
    <property type="protein sequence ID" value="CBI01069.1"/>
    <property type="molecule type" value="Genomic_DNA"/>
</dbReference>
<proteinExistence type="predicted"/>
<reference evidence="1" key="1">
    <citation type="submission" date="2009-10" db="EMBL/GenBank/DDBJ databases">
        <title>Diversity of trophic interactions inside an arsenic-rich microbial ecosystem.</title>
        <authorList>
            <person name="Bertin P.N."/>
            <person name="Heinrich-Salmeron A."/>
            <person name="Pelletier E."/>
            <person name="Goulhen-Chollet F."/>
            <person name="Arsene-Ploetze F."/>
            <person name="Gallien S."/>
            <person name="Calteau A."/>
            <person name="Vallenet D."/>
            <person name="Casiot C."/>
            <person name="Chane-Woon-Ming B."/>
            <person name="Giloteaux L."/>
            <person name="Barakat M."/>
            <person name="Bonnefoy V."/>
            <person name="Bruneel O."/>
            <person name="Chandler M."/>
            <person name="Cleiss J."/>
            <person name="Duran R."/>
            <person name="Elbaz-Poulichet F."/>
            <person name="Fonknechten N."/>
            <person name="Lauga B."/>
            <person name="Mornico D."/>
            <person name="Ortet P."/>
            <person name="Schaeffer C."/>
            <person name="Siguier P."/>
            <person name="Alexander Thil Smith A."/>
            <person name="Van Dorsselaer A."/>
            <person name="Weissenbach J."/>
            <person name="Medigue C."/>
            <person name="Le Paslier D."/>
        </authorList>
    </citation>
    <scope>NUCLEOTIDE SEQUENCE</scope>
</reference>